<protein>
    <submittedName>
        <fullName evidence="3">Uncharacterized protein</fullName>
    </submittedName>
</protein>
<dbReference type="EMBL" id="MARB01000014">
    <property type="protein sequence ID" value="ODJ87144.1"/>
    <property type="molecule type" value="Genomic_DNA"/>
</dbReference>
<sequence>MADETSSAEEKTQKDSATETVTVKKKVARKKSAKKKVAKKKATTKKKVAAKKKAAAGDAAPKPATPTAVAAASTMGSESSAAAGSKPAPTNVTIQTELKKDTTSEDSSMTTDSKSASGFWVKVTFWLVIIILGFMYIRSLANNPQSDANTTAMEQEAVETSATADSSATDQAAGEKSASMASSTEDEGKASTEAAQQGGIESGDSVSATEQEPRVESAPAETAQQTAAADQATADAGTVQQSVAAGAEATASDSQKTPSTADQVQSIRDLHAESVSKILKEFDDLRDATMAEMEAMRNRIQAERELQEAMVPPPRPAWTGRGYSPYGSYPPSRQGNSPYYRQ</sequence>
<evidence type="ECO:0000313" key="3">
    <source>
        <dbReference type="EMBL" id="ODJ87144.1"/>
    </source>
</evidence>
<comment type="caution">
    <text evidence="3">The sequence shown here is derived from an EMBL/GenBank/DDBJ whole genome shotgun (WGS) entry which is preliminary data.</text>
</comment>
<accession>A0A7Z1AFH5</accession>
<feature type="compositionally biased region" description="Polar residues" evidence="1">
    <location>
        <begin position="331"/>
        <end position="342"/>
    </location>
</feature>
<feature type="region of interest" description="Disordered" evidence="1">
    <location>
        <begin position="305"/>
        <end position="342"/>
    </location>
</feature>
<organism evidence="3 4">
    <name type="scientific">Candidatus Thiodiazotropha endolucinida</name>
    <dbReference type="NCBI Taxonomy" id="1655433"/>
    <lineage>
        <taxon>Bacteria</taxon>
        <taxon>Pseudomonadati</taxon>
        <taxon>Pseudomonadota</taxon>
        <taxon>Gammaproteobacteria</taxon>
        <taxon>Chromatiales</taxon>
        <taxon>Sedimenticolaceae</taxon>
        <taxon>Candidatus Thiodiazotropha</taxon>
    </lineage>
</organism>
<evidence type="ECO:0000256" key="2">
    <source>
        <dbReference type="SAM" id="Phobius"/>
    </source>
</evidence>
<feature type="region of interest" description="Disordered" evidence="1">
    <location>
        <begin position="1"/>
        <end position="113"/>
    </location>
</feature>
<evidence type="ECO:0000313" key="4">
    <source>
        <dbReference type="Proteomes" id="UP000094769"/>
    </source>
</evidence>
<keyword evidence="2" id="KW-0812">Transmembrane</keyword>
<feature type="compositionally biased region" description="Low complexity" evidence="1">
    <location>
        <begin position="160"/>
        <end position="172"/>
    </location>
</feature>
<dbReference type="OrthoDB" id="10020459at2"/>
<proteinExistence type="predicted"/>
<feature type="compositionally biased region" description="Basic and acidic residues" evidence="1">
    <location>
        <begin position="8"/>
        <end position="17"/>
    </location>
</feature>
<keyword evidence="2" id="KW-0472">Membrane</keyword>
<dbReference type="Proteomes" id="UP000094769">
    <property type="component" value="Unassembled WGS sequence"/>
</dbReference>
<dbReference type="RefSeq" id="WP_069125730.1">
    <property type="nucleotide sequence ID" value="NZ_MARB01000014.1"/>
</dbReference>
<keyword evidence="4" id="KW-1185">Reference proteome</keyword>
<keyword evidence="2" id="KW-1133">Transmembrane helix</keyword>
<feature type="compositionally biased region" description="Basic residues" evidence="1">
    <location>
        <begin position="23"/>
        <end position="54"/>
    </location>
</feature>
<reference evidence="3 4" key="1">
    <citation type="submission" date="2016-06" db="EMBL/GenBank/DDBJ databases">
        <title>Genome sequence of endosymbiont of Candidatus Endolucinida thiodiazotropha.</title>
        <authorList>
            <person name="Poehlein A."/>
            <person name="Koenig S."/>
            <person name="Heiden S.E."/>
            <person name="Thuermer A."/>
            <person name="Voget S."/>
            <person name="Daniel R."/>
            <person name="Markert S."/>
            <person name="Gros O."/>
            <person name="Schweder T."/>
        </authorList>
    </citation>
    <scope>NUCLEOTIDE SEQUENCE [LARGE SCALE GENOMIC DNA]</scope>
    <source>
        <strain evidence="3 4">COS</strain>
    </source>
</reference>
<evidence type="ECO:0000256" key="1">
    <source>
        <dbReference type="SAM" id="MobiDB-lite"/>
    </source>
</evidence>
<gene>
    <name evidence="3" type="ORF">CODIS_26610</name>
</gene>
<feature type="compositionally biased region" description="Low complexity" evidence="1">
    <location>
        <begin position="56"/>
        <end position="72"/>
    </location>
</feature>
<name>A0A7Z1AFH5_9GAMM</name>
<feature type="transmembrane region" description="Helical" evidence="2">
    <location>
        <begin position="119"/>
        <end position="137"/>
    </location>
</feature>
<feature type="compositionally biased region" description="Polar residues" evidence="1">
    <location>
        <begin position="251"/>
        <end position="266"/>
    </location>
</feature>
<feature type="compositionally biased region" description="Low complexity" evidence="1">
    <location>
        <begin position="218"/>
        <end position="241"/>
    </location>
</feature>
<feature type="region of interest" description="Disordered" evidence="1">
    <location>
        <begin position="148"/>
        <end position="268"/>
    </location>
</feature>
<feature type="compositionally biased region" description="Polar residues" evidence="1">
    <location>
        <begin position="74"/>
        <end position="96"/>
    </location>
</feature>
<dbReference type="AlphaFoldDB" id="A0A7Z1AFH5"/>